<dbReference type="OrthoDB" id="9795626at2"/>
<keyword evidence="4" id="KW-1185">Reference proteome</keyword>
<evidence type="ECO:0000313" key="3">
    <source>
        <dbReference type="EMBL" id="QES88016.1"/>
    </source>
</evidence>
<feature type="coiled-coil region" evidence="1">
    <location>
        <begin position="789"/>
        <end position="830"/>
    </location>
</feature>
<proteinExistence type="predicted"/>
<feature type="coiled-coil region" evidence="1">
    <location>
        <begin position="375"/>
        <end position="439"/>
    </location>
</feature>
<organism evidence="3 4">
    <name type="scientific">Rhizosphaericola mali</name>
    <dbReference type="NCBI Taxonomy" id="2545455"/>
    <lineage>
        <taxon>Bacteria</taxon>
        <taxon>Pseudomonadati</taxon>
        <taxon>Bacteroidota</taxon>
        <taxon>Chitinophagia</taxon>
        <taxon>Chitinophagales</taxon>
        <taxon>Chitinophagaceae</taxon>
        <taxon>Rhizosphaericola</taxon>
    </lineage>
</organism>
<dbReference type="Proteomes" id="UP000292424">
    <property type="component" value="Chromosome"/>
</dbReference>
<accession>A0A5P2FWX2</accession>
<dbReference type="RefSeq" id="WP_131328903.1">
    <property type="nucleotide sequence ID" value="NZ_CP044016.1"/>
</dbReference>
<dbReference type="KEGG" id="arac:E0W69_004830"/>
<dbReference type="AlphaFoldDB" id="A0A5P2FWX2"/>
<feature type="domain" description="Rad50/SbcC-type AAA" evidence="2">
    <location>
        <begin position="5"/>
        <end position="225"/>
    </location>
</feature>
<dbReference type="InterPro" id="IPR027417">
    <property type="entry name" value="P-loop_NTPase"/>
</dbReference>
<dbReference type="Pfam" id="PF13476">
    <property type="entry name" value="AAA_23"/>
    <property type="match status" value="1"/>
</dbReference>
<dbReference type="EMBL" id="CP044016">
    <property type="protein sequence ID" value="QES88016.1"/>
    <property type="molecule type" value="Genomic_DNA"/>
</dbReference>
<keyword evidence="1" id="KW-0175">Coiled coil</keyword>
<reference evidence="3 4" key="1">
    <citation type="submission" date="2019-09" db="EMBL/GenBank/DDBJ databases">
        <title>Complete genome sequence of Arachidicoccus sp. B3-10 isolated from apple orchard soil.</title>
        <authorList>
            <person name="Kim H.S."/>
            <person name="Han K.-I."/>
            <person name="Suh M.K."/>
            <person name="Lee K.C."/>
            <person name="Eom M.K."/>
            <person name="Kim J.-S."/>
            <person name="Kang S.W."/>
            <person name="Sin Y."/>
            <person name="Lee J.-S."/>
        </authorList>
    </citation>
    <scope>NUCLEOTIDE SEQUENCE [LARGE SCALE GENOMIC DNA]</scope>
    <source>
        <strain evidence="3 4">B3-10</strain>
    </source>
</reference>
<feature type="coiled-coil region" evidence="1">
    <location>
        <begin position="622"/>
        <end position="725"/>
    </location>
</feature>
<dbReference type="SUPFAM" id="SSF52540">
    <property type="entry name" value="P-loop containing nucleoside triphosphate hydrolases"/>
    <property type="match status" value="3"/>
</dbReference>
<name>A0A5P2FWX2_9BACT</name>
<dbReference type="InterPro" id="IPR038729">
    <property type="entry name" value="Rad50/SbcC_AAA"/>
</dbReference>
<dbReference type="Gene3D" id="3.40.50.300">
    <property type="entry name" value="P-loop containing nucleotide triphosphate hydrolases"/>
    <property type="match status" value="2"/>
</dbReference>
<protein>
    <submittedName>
        <fullName evidence="3">SMC family ATPase</fullName>
    </submittedName>
</protein>
<gene>
    <name evidence="3" type="ORF">E0W69_004830</name>
</gene>
<evidence type="ECO:0000256" key="1">
    <source>
        <dbReference type="SAM" id="Coils"/>
    </source>
</evidence>
<dbReference type="PANTHER" id="PTHR32114:SF2">
    <property type="entry name" value="ABC TRANSPORTER ABCH.3"/>
    <property type="match status" value="1"/>
</dbReference>
<evidence type="ECO:0000259" key="2">
    <source>
        <dbReference type="Pfam" id="PF13476"/>
    </source>
</evidence>
<dbReference type="Pfam" id="PF13558">
    <property type="entry name" value="SbcC_Walker_B"/>
    <property type="match status" value="1"/>
</dbReference>
<feature type="coiled-coil region" evidence="1">
    <location>
        <begin position="525"/>
        <end position="559"/>
    </location>
</feature>
<dbReference type="GO" id="GO:0016887">
    <property type="term" value="F:ATP hydrolysis activity"/>
    <property type="evidence" value="ECO:0007669"/>
    <property type="project" value="InterPro"/>
</dbReference>
<dbReference type="GO" id="GO:0006302">
    <property type="term" value="P:double-strand break repair"/>
    <property type="evidence" value="ECO:0007669"/>
    <property type="project" value="InterPro"/>
</dbReference>
<dbReference type="PANTHER" id="PTHR32114">
    <property type="entry name" value="ABC TRANSPORTER ABCH.3"/>
    <property type="match status" value="1"/>
</dbReference>
<evidence type="ECO:0000313" key="4">
    <source>
        <dbReference type="Proteomes" id="UP000292424"/>
    </source>
</evidence>
<sequence length="1014" mass="117123">MLPKKLSIQGLYSYQNKEEIDFENLTSAGLFGIFGAVGSGKSSILEAIGFALYGQTERLGLKDTRAYNMMNLKSNTLSIVFDFENYDGRLYRFEAKARRNSKRFEDVGTIERNAFLWENDQWTPLPSADAAQYIHLSYENFRRTVIIPQGKFQEFLQLTAGERTKMLLDIFQLERFDLSDNIGKILNENKHQLDIKNGALSQYENKNPEQLVELKQQSAQVQTEISTFSELQKTKEIQVKELVDLAKIFDALHATQKEYESLQAQSSDFDTRKQNLQVYETAKLEFESLISNRGNIANKIQERQKLISQLQLDFTNIQSENKDLTAAFVPIQKANDALEEQRSLLHEYDFAFSILKNEKEIELQKSRQIKGQKFVDDKDVALQAYEKSIKELEVQISLLEKDADNLDIYFQIQNWWETRNSVEKELDFLTKKSEKIKSELLKNELEFEKLGYKVSDWQEQIFAKKQALEIQITENQQQANQIAVRTELQTFATNLEDGIPCPLCGAMHHPDVLKAENISKHSQVINQQAETLNMQMNELKSIENQLNQLFIAYKSQENLLTQNTLEIQDKKENLAKHLTKFSWDKFDNDDIAAFQLSFEKVKSASDNLKKLRVNWNTEKLNFQKLQDEKHKYALALVEIEQKIENLRIQIIQDSSHLQQLKLDDFAQKDLDELNAEKVNLSKQITKVVADFKLYSERIKANETVLTKAESSLISQKQELTQNEKERTDVEFSLHEKLKQSTFENLEEVIAILDTAIDITKERTIIEAFNKQLHALATQMATFHEQVKGKDFNANDLEKAQLELAELNQKITELQKQNGNLSGQIKQLTEDLQTKDTLGKEVNSLQLRQENIYTLFNLFKGQGFVNYISSVYLQQLCQSANNRFYQLTNNHLQLDLNDKNEFIVIDYMNEGKYRSVKTLSGGQTFQAALCLALALADSVQANKSDQQNFFFLDEGFGSLDKNSLNIVFETLKSLRKEHRIVGVISHVEELQQEIPISLFVKNDPETGSYLTFNND</sequence>